<feature type="region of interest" description="Disordered" evidence="1">
    <location>
        <begin position="42"/>
        <end position="116"/>
    </location>
</feature>
<proteinExistence type="predicted"/>
<protein>
    <submittedName>
        <fullName evidence="2">Uncharacterized protein</fullName>
    </submittedName>
</protein>
<keyword evidence="3" id="KW-1185">Reference proteome</keyword>
<dbReference type="AlphaFoldDB" id="A0A366KBU4"/>
<dbReference type="EMBL" id="PDCH01000066">
    <property type="protein sequence ID" value="RBP98712.1"/>
    <property type="molecule type" value="Genomic_DNA"/>
</dbReference>
<name>A0A366KBU4_9BIFI</name>
<comment type="caution">
    <text evidence="2">The sequence shown here is derived from an EMBL/GenBank/DDBJ whole genome shotgun (WGS) entry which is preliminary data.</text>
</comment>
<dbReference type="Proteomes" id="UP000252345">
    <property type="component" value="Unassembled WGS sequence"/>
</dbReference>
<feature type="compositionally biased region" description="Polar residues" evidence="1">
    <location>
        <begin position="94"/>
        <end position="116"/>
    </location>
</feature>
<feature type="compositionally biased region" description="Basic and acidic residues" evidence="1">
    <location>
        <begin position="42"/>
        <end position="57"/>
    </location>
</feature>
<gene>
    <name evidence="2" type="ORF">CRD59_07650</name>
</gene>
<evidence type="ECO:0000313" key="3">
    <source>
        <dbReference type="Proteomes" id="UP000252345"/>
    </source>
</evidence>
<reference evidence="2 3" key="1">
    <citation type="submission" date="2017-10" db="EMBL/GenBank/DDBJ databases">
        <title>Bifidobacterium xylocopum sp. nov. and Bifidobacterium aemilianum sp. nov., from the carpenter bee (Xylocopa violacea) digestive tract.</title>
        <authorList>
            <person name="Alberoni D."/>
            <person name="Baffoni L."/>
            <person name="Di Gioia D."/>
            <person name="Gaggia F."/>
            <person name="Biavati B."/>
        </authorList>
    </citation>
    <scope>NUCLEOTIDE SEQUENCE [LARGE SCALE GENOMIC DNA]</scope>
    <source>
        <strain evidence="2 3">XV2</strain>
    </source>
</reference>
<evidence type="ECO:0000256" key="1">
    <source>
        <dbReference type="SAM" id="MobiDB-lite"/>
    </source>
</evidence>
<sequence>MATAFFVYMPGGAKLHQLESHGYCAGKPGFKPDQDRPYLIKRDNSKYQDRPADDRIGNDPYTPTQYGKAAPFPEAPNTTTLYYQVGHSTDRTATDGTSASGPSTAGTRRTASQDLM</sequence>
<evidence type="ECO:0000313" key="2">
    <source>
        <dbReference type="EMBL" id="RBP98712.1"/>
    </source>
</evidence>
<organism evidence="2 3">
    <name type="scientific">Bifidobacterium xylocopae</name>
    <dbReference type="NCBI Taxonomy" id="2493119"/>
    <lineage>
        <taxon>Bacteria</taxon>
        <taxon>Bacillati</taxon>
        <taxon>Actinomycetota</taxon>
        <taxon>Actinomycetes</taxon>
        <taxon>Bifidobacteriales</taxon>
        <taxon>Bifidobacteriaceae</taxon>
        <taxon>Bifidobacterium</taxon>
    </lineage>
</organism>
<feature type="non-terminal residue" evidence="2">
    <location>
        <position position="116"/>
    </location>
</feature>
<accession>A0A366KBU4</accession>